<keyword evidence="2" id="KW-0808">Transferase</keyword>
<dbReference type="EMBL" id="KY684109">
    <property type="protein sequence ID" value="ARF11584.1"/>
    <property type="molecule type" value="Genomic_DNA"/>
</dbReference>
<protein>
    <submittedName>
        <fullName evidence="2">Glycosyltransferase family protein</fullName>
    </submittedName>
</protein>
<gene>
    <name evidence="2" type="ORF">Klosneuvirus_2_20</name>
</gene>
<dbReference type="InterPro" id="IPR007345">
    <property type="entry name" value="Polysacch_pyruvyl_Trfase"/>
</dbReference>
<evidence type="ECO:0000313" key="2">
    <source>
        <dbReference type="EMBL" id="ARF11584.1"/>
    </source>
</evidence>
<sequence length="311" mass="36174">MEIQLKNDNFVKYNKTFNIYYIICPYDQTHTRYIMNVGDMYGKFLVESLLNTEIIHHTTIPKNMLSTDNVFQIAGSTISDSNKNTVILGTGIILNTVMIESFKDCYLVRGKFTLNKLKSNHPTYDFSKVKLGDPGLTLSYFINTNIEKKYDYGIMLHYADMQFLKTYFTDECLNKVKIIDVDNANVIDVANQMLQCKKIISSSLHGIIFSHSLGIPVSWIRLEKTKLTPDDIKFYDYLSIYNMENDKRLCNLIKDKLIYNNLASLITIDIDNDVMKNKKHEVFQHIINTFNIYNYEIKSAYQNYINNVPNV</sequence>
<reference evidence="2" key="1">
    <citation type="journal article" date="2017" name="Science">
        <title>Giant viruses with an expanded complement of translation system components.</title>
        <authorList>
            <person name="Schulz F."/>
            <person name="Yutin N."/>
            <person name="Ivanova N.N."/>
            <person name="Ortega D.R."/>
            <person name="Lee T.K."/>
            <person name="Vierheilig J."/>
            <person name="Daims H."/>
            <person name="Horn M."/>
            <person name="Wagner M."/>
            <person name="Jensen G.J."/>
            <person name="Kyrpides N.C."/>
            <person name="Koonin E.V."/>
            <person name="Woyke T."/>
        </authorList>
    </citation>
    <scope>NUCLEOTIDE SEQUENCE</scope>
    <source>
        <strain evidence="2">KNV1</strain>
    </source>
</reference>
<dbReference type="Pfam" id="PF04230">
    <property type="entry name" value="PS_pyruv_trans"/>
    <property type="match status" value="1"/>
</dbReference>
<dbReference type="GO" id="GO:0016740">
    <property type="term" value="F:transferase activity"/>
    <property type="evidence" value="ECO:0007669"/>
    <property type="project" value="UniProtKB-KW"/>
</dbReference>
<organism evidence="2">
    <name type="scientific">Klosneuvirus KNV1</name>
    <dbReference type="NCBI Taxonomy" id="1977640"/>
    <lineage>
        <taxon>Viruses</taxon>
        <taxon>Varidnaviria</taxon>
        <taxon>Bamfordvirae</taxon>
        <taxon>Nucleocytoviricota</taxon>
        <taxon>Megaviricetes</taxon>
        <taxon>Imitervirales</taxon>
        <taxon>Mimiviridae</taxon>
        <taxon>Klosneuvirinae</taxon>
        <taxon>Klosneuvirus</taxon>
    </lineage>
</organism>
<name>A0A1V0SIX1_9VIRU</name>
<evidence type="ECO:0000259" key="1">
    <source>
        <dbReference type="Pfam" id="PF04230"/>
    </source>
</evidence>
<accession>A0A1V0SIX1</accession>
<proteinExistence type="predicted"/>
<feature type="domain" description="Polysaccharide pyruvyl transferase" evidence="1">
    <location>
        <begin position="77"/>
        <end position="220"/>
    </location>
</feature>